<dbReference type="EMBL" id="CP139368">
    <property type="protein sequence ID" value="WPR89886.1"/>
    <property type="molecule type" value="Genomic_DNA"/>
</dbReference>
<feature type="transmembrane region" description="Helical" evidence="1">
    <location>
        <begin position="6"/>
        <end position="24"/>
    </location>
</feature>
<organism evidence="2 3">
    <name type="scientific">Microbacterium rhizosphaerae</name>
    <dbReference type="NCBI Taxonomy" id="1678237"/>
    <lineage>
        <taxon>Bacteria</taxon>
        <taxon>Bacillati</taxon>
        <taxon>Actinomycetota</taxon>
        <taxon>Actinomycetes</taxon>
        <taxon>Micrococcales</taxon>
        <taxon>Microbacteriaceae</taxon>
        <taxon>Microbacterium</taxon>
    </lineage>
</organism>
<keyword evidence="3" id="KW-1185">Reference proteome</keyword>
<evidence type="ECO:0000256" key="1">
    <source>
        <dbReference type="SAM" id="Phobius"/>
    </source>
</evidence>
<dbReference type="RefSeq" id="WP_320942600.1">
    <property type="nucleotide sequence ID" value="NZ_BAABEU010000003.1"/>
</dbReference>
<gene>
    <name evidence="2" type="ORF">SM116_00965</name>
</gene>
<name>A0ABZ0SNK6_9MICO</name>
<evidence type="ECO:0000313" key="2">
    <source>
        <dbReference type="EMBL" id="WPR89886.1"/>
    </source>
</evidence>
<evidence type="ECO:0000313" key="3">
    <source>
        <dbReference type="Proteomes" id="UP001323798"/>
    </source>
</evidence>
<accession>A0ABZ0SNK6</accession>
<protein>
    <submittedName>
        <fullName evidence="2">Uncharacterized protein</fullName>
    </submittedName>
</protein>
<proteinExistence type="predicted"/>
<reference evidence="2 3" key="1">
    <citation type="submission" date="2023-11" db="EMBL/GenBank/DDBJ databases">
        <title>Genome sequence of Microbacterium rhizosphaerae KACC 19337.</title>
        <authorList>
            <person name="Choi H."/>
            <person name="Kim S."/>
            <person name="Kim Y."/>
            <person name="Kwon S.-W."/>
            <person name="Heo J."/>
        </authorList>
    </citation>
    <scope>NUCLEOTIDE SEQUENCE [LARGE SCALE GENOMIC DNA]</scope>
    <source>
        <strain evidence="2 3">KACC 19337</strain>
    </source>
</reference>
<dbReference type="Proteomes" id="UP001323798">
    <property type="component" value="Chromosome"/>
</dbReference>
<keyword evidence="1" id="KW-1133">Transmembrane helix</keyword>
<keyword evidence="1" id="KW-0812">Transmembrane</keyword>
<keyword evidence="1" id="KW-0472">Membrane</keyword>
<sequence length="46" mass="4834">MLDVIYIAVVIALFALVTLIAKGAERLVPPLRGSAPRDAAGAEKSR</sequence>